<evidence type="ECO:0000256" key="1">
    <source>
        <dbReference type="SAM" id="Phobius"/>
    </source>
</evidence>
<dbReference type="Proteomes" id="UP001203207">
    <property type="component" value="Unassembled WGS sequence"/>
</dbReference>
<dbReference type="InterPro" id="IPR046739">
    <property type="entry name" value="DUF6789"/>
</dbReference>
<reference evidence="2" key="1">
    <citation type="journal article" date="2022" name="Syst. Appl. Microbiol.">
        <title>Natronocalculus amylovorans gen. nov., sp. nov., and Natranaeroarchaeum aerophilus sp. nov., dominant culturable amylolytic natronoarchaea from hypersaline soda lakes in southwestern Siberia.</title>
        <authorList>
            <person name="Sorokin D.Y."/>
            <person name="Elcheninov A.G."/>
            <person name="Khizhniak T.V."/>
            <person name="Koenen M."/>
            <person name="Bale N.J."/>
            <person name="Damste J.S.S."/>
            <person name="Kublanov I.V."/>
        </authorList>
    </citation>
    <scope>NUCLEOTIDE SEQUENCE</scope>
    <source>
        <strain evidence="2">AArc-St2</strain>
    </source>
</reference>
<evidence type="ECO:0000313" key="3">
    <source>
        <dbReference type="Proteomes" id="UP001203207"/>
    </source>
</evidence>
<feature type="transmembrane region" description="Helical" evidence="1">
    <location>
        <begin position="71"/>
        <end position="92"/>
    </location>
</feature>
<evidence type="ECO:0008006" key="4">
    <source>
        <dbReference type="Google" id="ProtNLM"/>
    </source>
</evidence>
<comment type="caution">
    <text evidence="2">The sequence shown here is derived from an EMBL/GenBank/DDBJ whole genome shotgun (WGS) entry which is preliminary data.</text>
</comment>
<feature type="transmembrane region" description="Helical" evidence="1">
    <location>
        <begin position="132"/>
        <end position="153"/>
    </location>
</feature>
<keyword evidence="1" id="KW-0812">Transmembrane</keyword>
<dbReference type="RefSeq" id="WP_174654072.1">
    <property type="nucleotide sequence ID" value="NZ_JAKRVX010000006.1"/>
</dbReference>
<feature type="transmembrane region" description="Helical" evidence="1">
    <location>
        <begin position="27"/>
        <end position="51"/>
    </location>
</feature>
<proteinExistence type="predicted"/>
<organism evidence="2 3">
    <name type="scientific">Natronocalculus amylovorans</name>
    <dbReference type="NCBI Taxonomy" id="2917812"/>
    <lineage>
        <taxon>Archaea</taxon>
        <taxon>Methanobacteriati</taxon>
        <taxon>Methanobacteriota</taxon>
        <taxon>Stenosarchaea group</taxon>
        <taxon>Halobacteria</taxon>
        <taxon>Halobacteriales</taxon>
        <taxon>Haloferacaceae</taxon>
        <taxon>Natronocalculus</taxon>
    </lineage>
</organism>
<gene>
    <name evidence="2" type="ORF">AArcSt2_13205</name>
</gene>
<name>A0AAE3FZA2_9EURY</name>
<feature type="transmembrane region" description="Helical" evidence="1">
    <location>
        <begin position="104"/>
        <end position="126"/>
    </location>
</feature>
<sequence length="165" mass="17463">MSSDTEQRVVTPSREIEETSSVTLRDIIVAGIAGLIGMLAMMPLFGVGYLFGVIQLEAFAGLATIVGLGPSFPIGLVIFIGGGTTTLPLLFITLGNYLPPGKSIALRGMTFATIMWCGFLIAFYTGQAGLTLVAYLGLTLVAHWVYGFILGSLTNKYASIAVYDL</sequence>
<dbReference type="Pfam" id="PF20587">
    <property type="entry name" value="DUF6789"/>
    <property type="match status" value="1"/>
</dbReference>
<protein>
    <recommendedName>
        <fullName evidence="4">Cytochrome C oxidase subunit I</fullName>
    </recommendedName>
</protein>
<keyword evidence="1" id="KW-1133">Transmembrane helix</keyword>
<accession>A0AAE3FZA2</accession>
<keyword evidence="3" id="KW-1185">Reference proteome</keyword>
<reference evidence="2" key="2">
    <citation type="submission" date="2022-02" db="EMBL/GenBank/DDBJ databases">
        <authorList>
            <person name="Elcheninov A.G."/>
            <person name="Sorokin D.Y."/>
            <person name="Kublanov I.V."/>
        </authorList>
    </citation>
    <scope>NUCLEOTIDE SEQUENCE</scope>
    <source>
        <strain evidence="2">AArc-St2</strain>
    </source>
</reference>
<evidence type="ECO:0000313" key="2">
    <source>
        <dbReference type="EMBL" id="MCL9817896.1"/>
    </source>
</evidence>
<dbReference type="EMBL" id="JAKRVX010000006">
    <property type="protein sequence ID" value="MCL9817896.1"/>
    <property type="molecule type" value="Genomic_DNA"/>
</dbReference>
<keyword evidence="1" id="KW-0472">Membrane</keyword>
<dbReference type="AlphaFoldDB" id="A0AAE3FZA2"/>